<name>A0A931H0M6_9BACT</name>
<keyword evidence="2" id="KW-1185">Reference proteome</keyword>
<dbReference type="AlphaFoldDB" id="A0A931H0M6"/>
<comment type="caution">
    <text evidence="1">The sequence shown here is derived from an EMBL/GenBank/DDBJ whole genome shotgun (WGS) entry which is preliminary data.</text>
</comment>
<accession>A0A931H0M6</accession>
<evidence type="ECO:0000313" key="2">
    <source>
        <dbReference type="Proteomes" id="UP000628448"/>
    </source>
</evidence>
<organism evidence="1 2">
    <name type="scientific">Panacibacter microcysteis</name>
    <dbReference type="NCBI Taxonomy" id="2793269"/>
    <lineage>
        <taxon>Bacteria</taxon>
        <taxon>Pseudomonadati</taxon>
        <taxon>Bacteroidota</taxon>
        <taxon>Chitinophagia</taxon>
        <taxon>Chitinophagales</taxon>
        <taxon>Chitinophagaceae</taxon>
        <taxon>Panacibacter</taxon>
    </lineage>
</organism>
<dbReference type="Proteomes" id="UP000628448">
    <property type="component" value="Unassembled WGS sequence"/>
</dbReference>
<gene>
    <name evidence="1" type="ORF">I5907_21500</name>
</gene>
<sequence>MKHLTTAILIFLTMFAKGQDIKVLQEVNSGDSVQVGTAIIYGNFIQRLGFSSGGFPQDIRLINIDTQEVLTFRVKPTFKSAKENTFIYFIKPGNYAILNYWWTQSKWYGGKMFTEPIFRGIDATDDFEQKVKSGQIKTDELKPFYITIKENSLNYVGTWHFDKGLVSFSDDKLQFDDLVKSKFQKLDFSNAITTLPR</sequence>
<dbReference type="EMBL" id="JADWYR010000008">
    <property type="protein sequence ID" value="MBG9378823.1"/>
    <property type="molecule type" value="Genomic_DNA"/>
</dbReference>
<reference evidence="1" key="1">
    <citation type="submission" date="2020-11" db="EMBL/GenBank/DDBJ databases">
        <title>Bacterial whole genome sequence for Panacibacter sp. DH6.</title>
        <authorList>
            <person name="Le V."/>
            <person name="Ko S."/>
            <person name="Ahn C.-Y."/>
            <person name="Oh H.-M."/>
        </authorList>
    </citation>
    <scope>NUCLEOTIDE SEQUENCE</scope>
    <source>
        <strain evidence="1">DH6</strain>
    </source>
</reference>
<dbReference type="RefSeq" id="WP_196992928.1">
    <property type="nucleotide sequence ID" value="NZ_JADWYR010000008.1"/>
</dbReference>
<protein>
    <submittedName>
        <fullName evidence="1">Uncharacterized protein</fullName>
    </submittedName>
</protein>
<evidence type="ECO:0000313" key="1">
    <source>
        <dbReference type="EMBL" id="MBG9378823.1"/>
    </source>
</evidence>
<proteinExistence type="predicted"/>